<dbReference type="PROSITE" id="PS00198">
    <property type="entry name" value="4FE4S_FER_1"/>
    <property type="match status" value="1"/>
</dbReference>
<evidence type="ECO:0000256" key="5">
    <source>
        <dbReference type="ARBA" id="ARBA00023014"/>
    </source>
</evidence>
<dbReference type="InterPro" id="IPR009051">
    <property type="entry name" value="Helical_ferredxn"/>
</dbReference>
<dbReference type="AlphaFoldDB" id="A0A3S2V1H6"/>
<comment type="caution">
    <text evidence="8">The sequence shown here is derived from an EMBL/GenBank/DDBJ whole genome shotgun (WGS) entry which is preliminary data.</text>
</comment>
<dbReference type="GO" id="GO:0046872">
    <property type="term" value="F:metal ion binding"/>
    <property type="evidence" value="ECO:0007669"/>
    <property type="project" value="UniProtKB-UniRule"/>
</dbReference>
<keyword evidence="5 6" id="KW-0411">Iron-sulfur</keyword>
<dbReference type="SUPFAM" id="SSF46548">
    <property type="entry name" value="alpha-helical ferredoxin"/>
    <property type="match status" value="1"/>
</dbReference>
<gene>
    <name evidence="8" type="ORF">EOD73_08250</name>
</gene>
<dbReference type="PROSITE" id="PS51379">
    <property type="entry name" value="4FE4S_FER_2"/>
    <property type="match status" value="2"/>
</dbReference>
<comment type="cofactor">
    <cofactor evidence="6">
        <name>[4Fe-4S] cluster</name>
        <dbReference type="ChEBI" id="CHEBI:49883"/>
    </cofactor>
    <text evidence="6">Binds 2 [4Fe-4S] clusters.</text>
</comment>
<dbReference type="InterPro" id="IPR004017">
    <property type="entry name" value="Cys_rich_dom"/>
</dbReference>
<keyword evidence="1 6" id="KW-0004">4Fe-4S</keyword>
<dbReference type="Pfam" id="PF02754">
    <property type="entry name" value="CCG"/>
    <property type="match status" value="2"/>
</dbReference>
<dbReference type="RefSeq" id="WP_127682526.1">
    <property type="nucleotide sequence ID" value="NZ_SACM01000002.1"/>
</dbReference>
<dbReference type="NCBIfam" id="NF008434">
    <property type="entry name" value="PRK11274.1"/>
    <property type="match status" value="1"/>
</dbReference>
<sequence>MHTELSPALRDDPAAQAAARRIQACVHCGFCTATCPSYQVLGNELDSPRGRIYLIKEVLEGVPASRETQQHLDRCLTCRACETTCPSGVQYGALIDTGRALVDAAVTRPLGERWVRAALGAGLTSRAFGPALRLGQWLRPLLPQALKDKVPAHRPPGPVPSTPRPRKVLLLAGCVQPAMSPGINAATRRVLDRLGVSVEEIEGCCGALRSHLGQHEAGERDLRRLARRAADRLGQAEVLLSNASGCGVAVKDAAQALPGHPDAKRTAAATRDLGEWLFDPENGFVERLQALLGARIAGRRIAYHPPCTLQHGQRLKGGVEAGLRALGFDVQLPAEAHLCCGSAGTYSVLQAGTAQALRSRKLAHLHACRPEAIASANIGCLTHLQAGTDVPVRHWIELLDEALLA</sequence>
<evidence type="ECO:0000256" key="4">
    <source>
        <dbReference type="ARBA" id="ARBA00023004"/>
    </source>
</evidence>
<dbReference type="InterPro" id="IPR012257">
    <property type="entry name" value="Glc_ox_4Fe-4S"/>
</dbReference>
<keyword evidence="6" id="KW-0813">Transport</keyword>
<evidence type="ECO:0000313" key="9">
    <source>
        <dbReference type="Proteomes" id="UP000288587"/>
    </source>
</evidence>
<dbReference type="GO" id="GO:0019154">
    <property type="term" value="F:glycolate dehydrogenase activity"/>
    <property type="evidence" value="ECO:0007669"/>
    <property type="project" value="UniProtKB-EC"/>
</dbReference>
<feature type="domain" description="4Fe-4S ferredoxin-type" evidence="7">
    <location>
        <begin position="66"/>
        <end position="89"/>
    </location>
</feature>
<dbReference type="Gene3D" id="1.10.1060.10">
    <property type="entry name" value="Alpha-helical ferredoxin"/>
    <property type="match status" value="1"/>
</dbReference>
<dbReference type="Pfam" id="PF13183">
    <property type="entry name" value="Fer4_8"/>
    <property type="match status" value="1"/>
</dbReference>
<evidence type="ECO:0000256" key="2">
    <source>
        <dbReference type="ARBA" id="ARBA00022723"/>
    </source>
</evidence>
<evidence type="ECO:0000259" key="7">
    <source>
        <dbReference type="PROSITE" id="PS51379"/>
    </source>
</evidence>
<comment type="catalytic activity">
    <reaction evidence="6">
        <text>(R)-lactate + A = pyruvate + AH2</text>
        <dbReference type="Rhea" id="RHEA:15089"/>
        <dbReference type="ChEBI" id="CHEBI:13193"/>
        <dbReference type="ChEBI" id="CHEBI:15361"/>
        <dbReference type="ChEBI" id="CHEBI:16004"/>
        <dbReference type="ChEBI" id="CHEBI:17499"/>
    </reaction>
</comment>
<dbReference type="Proteomes" id="UP000288587">
    <property type="component" value="Unassembled WGS sequence"/>
</dbReference>
<keyword evidence="9" id="KW-1185">Reference proteome</keyword>
<protein>
    <recommendedName>
        <fullName evidence="6">Glycolate oxidase iron-sulfur subunit</fullName>
        <ecNumber evidence="6">1.1.99.14</ecNumber>
    </recommendedName>
</protein>
<dbReference type="PIRSF" id="PIRSF000139">
    <property type="entry name" value="Glc_ox_4Fe-4S"/>
    <property type="match status" value="1"/>
</dbReference>
<comment type="function">
    <text evidence="6">Component of a complex that catalyzes the oxidation of glycolate to glyoxylate.</text>
</comment>
<proteinExistence type="predicted"/>
<evidence type="ECO:0000313" key="8">
    <source>
        <dbReference type="EMBL" id="RVT86028.1"/>
    </source>
</evidence>
<accession>A0A3S2V1H6</accession>
<dbReference type="EMBL" id="SACM01000002">
    <property type="protein sequence ID" value="RVT86028.1"/>
    <property type="molecule type" value="Genomic_DNA"/>
</dbReference>
<keyword evidence="3" id="KW-0677">Repeat</keyword>
<reference evidence="8 9" key="1">
    <citation type="submission" date="2019-01" db="EMBL/GenBank/DDBJ databases">
        <authorList>
            <person name="Chen W.-M."/>
        </authorList>
    </citation>
    <scope>NUCLEOTIDE SEQUENCE [LARGE SCALE GENOMIC DNA]</scope>
    <source>
        <strain evidence="8 9">CCP-18</strain>
    </source>
</reference>
<dbReference type="InterPro" id="IPR017896">
    <property type="entry name" value="4Fe4S_Fe-S-bd"/>
</dbReference>
<dbReference type="PANTHER" id="PTHR32479:SF17">
    <property type="entry name" value="GLYCOLATE OXIDASE IRON-SULFUR SUBUNIT"/>
    <property type="match status" value="1"/>
</dbReference>
<keyword evidence="4 6" id="KW-0408">Iron</keyword>
<dbReference type="PANTHER" id="PTHR32479">
    <property type="entry name" value="GLYCOLATE OXIDASE IRON-SULFUR SUBUNIT"/>
    <property type="match status" value="1"/>
</dbReference>
<keyword evidence="6" id="KW-0249">Electron transport</keyword>
<evidence type="ECO:0000256" key="3">
    <source>
        <dbReference type="ARBA" id="ARBA00022737"/>
    </source>
</evidence>
<dbReference type="GO" id="GO:0051539">
    <property type="term" value="F:4 iron, 4 sulfur cluster binding"/>
    <property type="evidence" value="ECO:0007669"/>
    <property type="project" value="UniProtKB-UniRule"/>
</dbReference>
<organism evidence="8 9">
    <name type="scientific">Inhella crocodyli</name>
    <dbReference type="NCBI Taxonomy" id="2499851"/>
    <lineage>
        <taxon>Bacteria</taxon>
        <taxon>Pseudomonadati</taxon>
        <taxon>Pseudomonadota</taxon>
        <taxon>Betaproteobacteria</taxon>
        <taxon>Burkholderiales</taxon>
        <taxon>Sphaerotilaceae</taxon>
        <taxon>Inhella</taxon>
    </lineage>
</organism>
<evidence type="ECO:0000256" key="6">
    <source>
        <dbReference type="PIRNR" id="PIRNR000139"/>
    </source>
</evidence>
<evidence type="ECO:0000256" key="1">
    <source>
        <dbReference type="ARBA" id="ARBA00022485"/>
    </source>
</evidence>
<keyword evidence="2 6" id="KW-0479">Metal-binding</keyword>
<comment type="catalytic activity">
    <reaction evidence="6">
        <text>glycolate + A = glyoxylate + AH2</text>
        <dbReference type="Rhea" id="RHEA:21264"/>
        <dbReference type="ChEBI" id="CHEBI:13193"/>
        <dbReference type="ChEBI" id="CHEBI:17499"/>
        <dbReference type="ChEBI" id="CHEBI:29805"/>
        <dbReference type="ChEBI" id="CHEBI:36655"/>
        <dbReference type="EC" id="1.1.99.14"/>
    </reaction>
</comment>
<name>A0A3S2V1H6_9BURK</name>
<feature type="domain" description="4Fe-4S ferredoxin-type" evidence="7">
    <location>
        <begin position="16"/>
        <end position="46"/>
    </location>
</feature>
<dbReference type="OrthoDB" id="9765258at2"/>
<dbReference type="InterPro" id="IPR017900">
    <property type="entry name" value="4Fe4S_Fe_S_CS"/>
</dbReference>
<dbReference type="EC" id="1.1.99.14" evidence="6"/>